<sequence>MAELQELIAHLGDSVQKLVGVFAVAGERLVTNSKASFDGMDTIMWLRVVVIVCGYLLIRPYLMQLGAKAQEKQFGKGIEDTDDQGKISPNELRGVKEEIPDNSDDENEATTAQASATEWGKKARKRQRTMLKKMIDAEEKRLQDLQDDEEDKDIEQYLIG</sequence>
<dbReference type="GO" id="GO:0015031">
    <property type="term" value="P:protein transport"/>
    <property type="evidence" value="ECO:0007669"/>
    <property type="project" value="TreeGrafter"/>
</dbReference>
<proteinExistence type="predicted"/>
<name>A0AAW0QCT7_9PEZI</name>
<keyword evidence="4" id="KW-1185">Reference proteome</keyword>
<dbReference type="Pfam" id="PF07543">
    <property type="entry name" value="PGA2"/>
    <property type="match status" value="1"/>
</dbReference>
<feature type="region of interest" description="Disordered" evidence="1">
    <location>
        <begin position="76"/>
        <end position="125"/>
    </location>
</feature>
<organism evidence="3 4">
    <name type="scientific">Apiospora kogelbergensis</name>
    <dbReference type="NCBI Taxonomy" id="1337665"/>
    <lineage>
        <taxon>Eukaryota</taxon>
        <taxon>Fungi</taxon>
        <taxon>Dikarya</taxon>
        <taxon>Ascomycota</taxon>
        <taxon>Pezizomycotina</taxon>
        <taxon>Sordariomycetes</taxon>
        <taxon>Xylariomycetidae</taxon>
        <taxon>Amphisphaeriales</taxon>
        <taxon>Apiosporaceae</taxon>
        <taxon>Apiospora</taxon>
    </lineage>
</organism>
<evidence type="ECO:0000313" key="4">
    <source>
        <dbReference type="Proteomes" id="UP001392437"/>
    </source>
</evidence>
<dbReference type="PANTHER" id="PTHR28199:SF1">
    <property type="entry name" value="PROCESSING OF GAS1 AND ALP PROTEIN 2"/>
    <property type="match status" value="1"/>
</dbReference>
<accession>A0AAW0QCT7</accession>
<evidence type="ECO:0000256" key="1">
    <source>
        <dbReference type="SAM" id="MobiDB-lite"/>
    </source>
</evidence>
<feature type="transmembrane region" description="Helical" evidence="2">
    <location>
        <begin position="43"/>
        <end position="62"/>
    </location>
</feature>
<feature type="compositionally biased region" description="Basic and acidic residues" evidence="1">
    <location>
        <begin position="76"/>
        <end position="85"/>
    </location>
</feature>
<dbReference type="Proteomes" id="UP001392437">
    <property type="component" value="Unassembled WGS sequence"/>
</dbReference>
<feature type="region of interest" description="Disordered" evidence="1">
    <location>
        <begin position="139"/>
        <end position="160"/>
    </location>
</feature>
<keyword evidence="2" id="KW-0472">Membrane</keyword>
<keyword evidence="2" id="KW-1133">Transmembrane helix</keyword>
<dbReference type="EMBL" id="JAQQWP010000009">
    <property type="protein sequence ID" value="KAK8100297.1"/>
    <property type="molecule type" value="Genomic_DNA"/>
</dbReference>
<gene>
    <name evidence="3" type="ORF">PG999_010671</name>
</gene>
<evidence type="ECO:0000256" key="2">
    <source>
        <dbReference type="SAM" id="Phobius"/>
    </source>
</evidence>
<protein>
    <submittedName>
        <fullName evidence="3">Uncharacterized protein</fullName>
    </submittedName>
</protein>
<reference evidence="3 4" key="1">
    <citation type="submission" date="2023-01" db="EMBL/GenBank/DDBJ databases">
        <title>Analysis of 21 Apiospora genomes using comparative genomics revels a genus with tremendous synthesis potential of carbohydrate active enzymes and secondary metabolites.</title>
        <authorList>
            <person name="Sorensen T."/>
        </authorList>
    </citation>
    <scope>NUCLEOTIDE SEQUENCE [LARGE SCALE GENOMIC DNA]</scope>
    <source>
        <strain evidence="3 4">CBS 117206</strain>
    </source>
</reference>
<dbReference type="AlphaFoldDB" id="A0AAW0QCT7"/>
<dbReference type="InterPro" id="IPR011431">
    <property type="entry name" value="Trafficking_Pga2"/>
</dbReference>
<evidence type="ECO:0000313" key="3">
    <source>
        <dbReference type="EMBL" id="KAK8100297.1"/>
    </source>
</evidence>
<comment type="caution">
    <text evidence="3">The sequence shown here is derived from an EMBL/GenBank/DDBJ whole genome shotgun (WGS) entry which is preliminary data.</text>
</comment>
<dbReference type="PANTHER" id="PTHR28199">
    <property type="entry name" value="PROCESSING OF GAS1 AND ALP PROTEIN 2"/>
    <property type="match status" value="1"/>
</dbReference>
<keyword evidence="2" id="KW-0812">Transmembrane</keyword>